<evidence type="ECO:0000313" key="1">
    <source>
        <dbReference type="EMBL" id="RDX41371.1"/>
    </source>
</evidence>
<gene>
    <name evidence="1" type="ORF">OH76DRAFT_218891</name>
</gene>
<name>A0A371CM63_9APHY</name>
<proteinExistence type="predicted"/>
<keyword evidence="2" id="KW-1185">Reference proteome</keyword>
<protein>
    <submittedName>
        <fullName evidence="1">Uncharacterized protein</fullName>
    </submittedName>
</protein>
<dbReference type="Proteomes" id="UP000256964">
    <property type="component" value="Unassembled WGS sequence"/>
</dbReference>
<reference evidence="1 2" key="1">
    <citation type="journal article" date="2018" name="Biotechnol. Biofuels">
        <title>Integrative visual omics of the white-rot fungus Polyporus brumalis exposes the biotechnological potential of its oxidative enzymes for delignifying raw plant biomass.</title>
        <authorList>
            <person name="Miyauchi S."/>
            <person name="Rancon A."/>
            <person name="Drula E."/>
            <person name="Hage H."/>
            <person name="Chaduli D."/>
            <person name="Favel A."/>
            <person name="Grisel S."/>
            <person name="Henrissat B."/>
            <person name="Herpoel-Gimbert I."/>
            <person name="Ruiz-Duenas F.J."/>
            <person name="Chevret D."/>
            <person name="Hainaut M."/>
            <person name="Lin J."/>
            <person name="Wang M."/>
            <person name="Pangilinan J."/>
            <person name="Lipzen A."/>
            <person name="Lesage-Meessen L."/>
            <person name="Navarro D."/>
            <person name="Riley R."/>
            <person name="Grigoriev I.V."/>
            <person name="Zhou S."/>
            <person name="Raouche S."/>
            <person name="Rosso M.N."/>
        </authorList>
    </citation>
    <scope>NUCLEOTIDE SEQUENCE [LARGE SCALE GENOMIC DNA]</scope>
    <source>
        <strain evidence="1 2">BRFM 1820</strain>
    </source>
</reference>
<sequence length="300" mass="32673">MQDGPIIPSRSRSPAPCTTYIYDSIRAYRSNPRGPIVTPVGGGRGIAPRRDWHCCQRAPRASWITQTTLCRRHCRPWRAGDVSSRWPHRSSHGEDRVHRTAASRSDSVCADTDALVDTAQALARITLVESYCTRCGVPSTSGLQYSSLRIPRESKPCACTVMITGIPGRRSASSKLKLSSGVWVRAVHPLPHRRARALWSPTCLVDHCGRATDDEALLPGPRLASMSGPSGDMAVVLHGITLSSSRPSQLRAVVCEPSLSLAQPSCLACYVANILLAEVVSFRWLSSSTETRGLLHVPEF</sequence>
<dbReference type="EMBL" id="KZ857514">
    <property type="protein sequence ID" value="RDX41371.1"/>
    <property type="molecule type" value="Genomic_DNA"/>
</dbReference>
<organism evidence="1 2">
    <name type="scientific">Lentinus brumalis</name>
    <dbReference type="NCBI Taxonomy" id="2498619"/>
    <lineage>
        <taxon>Eukaryota</taxon>
        <taxon>Fungi</taxon>
        <taxon>Dikarya</taxon>
        <taxon>Basidiomycota</taxon>
        <taxon>Agaricomycotina</taxon>
        <taxon>Agaricomycetes</taxon>
        <taxon>Polyporales</taxon>
        <taxon>Polyporaceae</taxon>
        <taxon>Lentinus</taxon>
    </lineage>
</organism>
<evidence type="ECO:0000313" key="2">
    <source>
        <dbReference type="Proteomes" id="UP000256964"/>
    </source>
</evidence>
<accession>A0A371CM63</accession>
<dbReference type="AlphaFoldDB" id="A0A371CM63"/>